<protein>
    <recommendedName>
        <fullName evidence="1">DUF7133 domain-containing protein</fullName>
    </recommendedName>
</protein>
<dbReference type="PROSITE" id="PS51257">
    <property type="entry name" value="PROKAR_LIPOPROTEIN"/>
    <property type="match status" value="1"/>
</dbReference>
<sequence>MRHLFQRRVLSCLALAVSCLGGPTLAAQSYVVETIQVPKNIRLEVGGMGYWDDGTLVLCTRRGEIWKYKDGAFRIFAFGLHEPLGLLTGKRGEAWVIQRGELTHLMDTDADGQADRFDTINQDWGYTGNYHQYAFGLERDKQGNFYGALGLGFYRGGDRFKGTWLGTQDDIKYRGWVIKITPKGKLIPFAPGLRAPNGITFNPAGDLFTTDNQGSYIACGWM</sequence>
<organism evidence="2">
    <name type="scientific">marine metagenome</name>
    <dbReference type="NCBI Taxonomy" id="408172"/>
    <lineage>
        <taxon>unclassified sequences</taxon>
        <taxon>metagenomes</taxon>
        <taxon>ecological metagenomes</taxon>
    </lineage>
</organism>
<reference evidence="2" key="1">
    <citation type="submission" date="2018-05" db="EMBL/GenBank/DDBJ databases">
        <authorList>
            <person name="Lanie J.A."/>
            <person name="Ng W.-L."/>
            <person name="Kazmierczak K.M."/>
            <person name="Andrzejewski T.M."/>
            <person name="Davidsen T.M."/>
            <person name="Wayne K.J."/>
            <person name="Tettelin H."/>
            <person name="Glass J.I."/>
            <person name="Rusch D."/>
            <person name="Podicherti R."/>
            <person name="Tsui H.-C.T."/>
            <person name="Winkler M.E."/>
        </authorList>
    </citation>
    <scope>NUCLEOTIDE SEQUENCE</scope>
</reference>
<feature type="non-terminal residue" evidence="2">
    <location>
        <position position="222"/>
    </location>
</feature>
<evidence type="ECO:0000259" key="1">
    <source>
        <dbReference type="Pfam" id="PF23500"/>
    </source>
</evidence>
<dbReference type="Gene3D" id="2.120.10.30">
    <property type="entry name" value="TolB, C-terminal domain"/>
    <property type="match status" value="1"/>
</dbReference>
<name>A0A382G3G3_9ZZZZ</name>
<dbReference type="PANTHER" id="PTHR33546">
    <property type="entry name" value="LARGE, MULTIFUNCTIONAL SECRETED PROTEIN-RELATED"/>
    <property type="match status" value="1"/>
</dbReference>
<dbReference type="SUPFAM" id="SSF63829">
    <property type="entry name" value="Calcium-dependent phosphotriesterase"/>
    <property type="match status" value="1"/>
</dbReference>
<gene>
    <name evidence="2" type="ORF">METZ01_LOCUS221941</name>
</gene>
<dbReference type="InterPro" id="IPR055557">
    <property type="entry name" value="DUF7133"/>
</dbReference>
<evidence type="ECO:0000313" key="2">
    <source>
        <dbReference type="EMBL" id="SVB69087.1"/>
    </source>
</evidence>
<accession>A0A382G3G3</accession>
<dbReference type="AlphaFoldDB" id="A0A382G3G3"/>
<dbReference type="EMBL" id="UINC01053044">
    <property type="protein sequence ID" value="SVB69087.1"/>
    <property type="molecule type" value="Genomic_DNA"/>
</dbReference>
<dbReference type="PANTHER" id="PTHR33546:SF1">
    <property type="entry name" value="LARGE, MULTIFUNCTIONAL SECRETED PROTEIN"/>
    <property type="match status" value="1"/>
</dbReference>
<feature type="domain" description="DUF7133" evidence="1">
    <location>
        <begin position="73"/>
        <end position="214"/>
    </location>
</feature>
<dbReference type="InterPro" id="IPR011042">
    <property type="entry name" value="6-blade_b-propeller_TolB-like"/>
</dbReference>
<dbReference type="Pfam" id="PF23500">
    <property type="entry name" value="DUF7133"/>
    <property type="match status" value="1"/>
</dbReference>
<proteinExistence type="predicted"/>